<gene>
    <name evidence="2" type="ORF">HSR121_0645</name>
</gene>
<keyword evidence="1" id="KW-0472">Membrane</keyword>
<reference evidence="2" key="1">
    <citation type="submission" date="2020-11" db="EMBL/GenBank/DDBJ databases">
        <title>Carbohydrate-dependent, anaerobic sulfur respiration: A novel catabolism in halophilic archaea.</title>
        <authorList>
            <person name="Sorokin D.Y."/>
            <person name="Messina E."/>
            <person name="Smedile F."/>
            <person name="La Cono V."/>
            <person name="Hallsworth J.E."/>
            <person name="Yakimov M.M."/>
        </authorList>
    </citation>
    <scope>NUCLEOTIDE SEQUENCE</scope>
    <source>
        <strain evidence="2">HSR12-1</strain>
    </source>
</reference>
<sequence length="191" mass="20357">MQAGLVAVLAAGVALGNVSVIVNATLSLVVTALPALLERDRGVTLDPVIVVWITVAVLLHSVGMVGLYDRVWWWDHLTHTLSGGLVAIAGYAVTSAVDEHAPDVSLPPAFLWVFVFLFTVAVGVCWELLEMIGRELARAMDVEPILIVYSVEDTMLDLVFNVVGATVVAAMARLSGGRAVLERLGDSLARQ</sequence>
<feature type="transmembrane region" description="Helical" evidence="1">
    <location>
        <begin position="109"/>
        <end position="129"/>
    </location>
</feature>
<evidence type="ECO:0000256" key="1">
    <source>
        <dbReference type="SAM" id="Phobius"/>
    </source>
</evidence>
<evidence type="ECO:0000313" key="2">
    <source>
        <dbReference type="EMBL" id="QSG05000.1"/>
    </source>
</evidence>
<keyword evidence="1" id="KW-1133">Transmembrane helix</keyword>
<keyword evidence="1" id="KW-0812">Transmembrane</keyword>
<dbReference type="InterPro" id="IPR014509">
    <property type="entry name" value="YjdF-like"/>
</dbReference>
<protein>
    <submittedName>
        <fullName evidence="2">Putative membrane protein</fullName>
    </submittedName>
</protein>
<accession>A0A897MS84</accession>
<feature type="transmembrane region" description="Helical" evidence="1">
    <location>
        <begin position="48"/>
        <end position="68"/>
    </location>
</feature>
<feature type="transmembrane region" description="Helical" evidence="1">
    <location>
        <begin position="80"/>
        <end position="97"/>
    </location>
</feature>
<name>A0A897MS84_9EURY</name>
<dbReference type="Pfam" id="PF09997">
    <property type="entry name" value="DUF2238"/>
    <property type="match status" value="1"/>
</dbReference>
<dbReference type="AlphaFoldDB" id="A0A897MS84"/>
<evidence type="ECO:0000313" key="3">
    <source>
        <dbReference type="Proteomes" id="UP000663525"/>
    </source>
</evidence>
<dbReference type="Proteomes" id="UP000663525">
    <property type="component" value="Chromosome"/>
</dbReference>
<proteinExistence type="predicted"/>
<organism evidence="2 3">
    <name type="scientific">Halapricum desulfuricans</name>
    <dbReference type="NCBI Taxonomy" id="2841257"/>
    <lineage>
        <taxon>Archaea</taxon>
        <taxon>Methanobacteriati</taxon>
        <taxon>Methanobacteriota</taxon>
        <taxon>Stenosarchaea group</taxon>
        <taxon>Halobacteria</taxon>
        <taxon>Halobacteriales</taxon>
        <taxon>Haloarculaceae</taxon>
        <taxon>Halapricum</taxon>
    </lineage>
</organism>
<dbReference type="EMBL" id="CP064787">
    <property type="protein sequence ID" value="QSG05000.1"/>
    <property type="molecule type" value="Genomic_DNA"/>
</dbReference>